<dbReference type="InterPro" id="IPR011948">
    <property type="entry name" value="Dullard_phosphatase"/>
</dbReference>
<keyword evidence="3" id="KW-1185">Reference proteome</keyword>
<dbReference type="Pfam" id="PF03031">
    <property type="entry name" value="NIF"/>
    <property type="match status" value="1"/>
</dbReference>
<dbReference type="InterPro" id="IPR050365">
    <property type="entry name" value="TIM50"/>
</dbReference>
<evidence type="ECO:0000256" key="1">
    <source>
        <dbReference type="SAM" id="MobiDB-lite"/>
    </source>
</evidence>
<dbReference type="CDD" id="cd07521">
    <property type="entry name" value="HAD_FCP1-like"/>
    <property type="match status" value="1"/>
</dbReference>
<proteinExistence type="predicted"/>
<dbReference type="PANTHER" id="PTHR12210">
    <property type="entry name" value="DULLARD PROTEIN PHOSPHATASE"/>
    <property type="match status" value="1"/>
</dbReference>
<organism evidence="3 4">
    <name type="scientific">Rhodamnia argentea</name>
    <dbReference type="NCBI Taxonomy" id="178133"/>
    <lineage>
        <taxon>Eukaryota</taxon>
        <taxon>Viridiplantae</taxon>
        <taxon>Streptophyta</taxon>
        <taxon>Embryophyta</taxon>
        <taxon>Tracheophyta</taxon>
        <taxon>Spermatophyta</taxon>
        <taxon>Magnoliopsida</taxon>
        <taxon>eudicotyledons</taxon>
        <taxon>Gunneridae</taxon>
        <taxon>Pentapetalae</taxon>
        <taxon>rosids</taxon>
        <taxon>malvids</taxon>
        <taxon>Myrtales</taxon>
        <taxon>Myrtaceae</taxon>
        <taxon>Myrtoideae</taxon>
        <taxon>Myrteae</taxon>
        <taxon>Australasian group</taxon>
        <taxon>Rhodamnia</taxon>
    </lineage>
</organism>
<feature type="region of interest" description="Disordered" evidence="1">
    <location>
        <begin position="1"/>
        <end position="34"/>
    </location>
</feature>
<dbReference type="Gene3D" id="3.40.50.1000">
    <property type="entry name" value="HAD superfamily/HAD-like"/>
    <property type="match status" value="1"/>
</dbReference>
<feature type="compositionally biased region" description="Pro residues" evidence="1">
    <location>
        <begin position="20"/>
        <end position="30"/>
    </location>
</feature>
<feature type="domain" description="FCP1 homology" evidence="2">
    <location>
        <begin position="148"/>
        <end position="308"/>
    </location>
</feature>
<evidence type="ECO:0000313" key="4">
    <source>
        <dbReference type="RefSeq" id="XP_048141830.1"/>
    </source>
</evidence>
<reference evidence="4" key="1">
    <citation type="submission" date="2025-08" db="UniProtKB">
        <authorList>
            <consortium name="RefSeq"/>
        </authorList>
    </citation>
    <scope>IDENTIFICATION</scope>
    <source>
        <tissue evidence="4">Leaf</tissue>
    </source>
</reference>
<dbReference type="SUPFAM" id="SSF56784">
    <property type="entry name" value="HAD-like"/>
    <property type="match status" value="1"/>
</dbReference>
<dbReference type="GeneID" id="115752988"/>
<dbReference type="InterPro" id="IPR023214">
    <property type="entry name" value="HAD_sf"/>
</dbReference>
<dbReference type="InterPro" id="IPR036412">
    <property type="entry name" value="HAD-like_sf"/>
</dbReference>
<dbReference type="Proteomes" id="UP000827889">
    <property type="component" value="Chromosome 9"/>
</dbReference>
<gene>
    <name evidence="4" type="primary">LOC115752988</name>
</gene>
<dbReference type="RefSeq" id="XP_048141830.1">
    <property type="nucleotide sequence ID" value="XM_048285873.1"/>
</dbReference>
<accession>A0ABM3HZ09</accession>
<sequence length="331" mass="37306">MKSKWPPKKPNQRLSFSSPSPIPNHPPTPPLSLSCQEPEMVSRIIRRTPTKSLKDCRSRRGCRHRKKSPVKKAAAAGSFIATINKSLHSCQRRLVKIFSKLAHIGTPSRHKGFKVLKKVADESPSLAGASLCRSLSFNVENYRLPPLVSPAKTTVFLDLDETLVHSQTDPPPEKVDFVVQPSINGERLNFYVLKRPGVDEFLRVMSAKFELVIFTAGLKEYASLVLDRLDQKRSLISHRLYRDSCEEVDGKFVKDLSRMGRDMKRVVIVDDNPNAYLFQPENAIAVSPFVNDLSDVELGKLVKFFEGTDGFDDMREAVKQYRAGEDAKLEV</sequence>
<dbReference type="SMART" id="SM00577">
    <property type="entry name" value="CPDc"/>
    <property type="match status" value="1"/>
</dbReference>
<dbReference type="PROSITE" id="PS51257">
    <property type="entry name" value="PROKAR_LIPOPROTEIN"/>
    <property type="match status" value="1"/>
</dbReference>
<dbReference type="NCBIfam" id="TIGR02251">
    <property type="entry name" value="HIF-SF_euk"/>
    <property type="match status" value="1"/>
</dbReference>
<dbReference type="InterPro" id="IPR004274">
    <property type="entry name" value="FCP1_dom"/>
</dbReference>
<dbReference type="PROSITE" id="PS50969">
    <property type="entry name" value="FCP1"/>
    <property type="match status" value="1"/>
</dbReference>
<evidence type="ECO:0000313" key="3">
    <source>
        <dbReference type="Proteomes" id="UP000827889"/>
    </source>
</evidence>
<evidence type="ECO:0000259" key="2">
    <source>
        <dbReference type="PROSITE" id="PS50969"/>
    </source>
</evidence>
<feature type="compositionally biased region" description="Basic residues" evidence="1">
    <location>
        <begin position="1"/>
        <end position="11"/>
    </location>
</feature>
<name>A0ABM3HZ09_9MYRT</name>
<protein>
    <submittedName>
        <fullName evidence="4">Carboxy-terminal domain RNA polymerase II polypeptide A small phosphatase 1-like</fullName>
    </submittedName>
</protein>